<sequence>MTSRFAALIACSCLTAPALAQDMPALFDVRDVAPDDVLNIRTLPEANAPQIGSLPHDARMVEVVALAPGGTWGRVNLGEASGWVSMRYLAPVAGPGWQSLDRPMTCFGTEPFWSLVYDPARRNMALSQMGDQDGALGLWIDWHLSSTSRAGQIGWQIEGPARKGFATLTAESCNDGMSDRDYGLSISLFVNPDQESGAEPIALSGCCSLAP</sequence>
<proteinExistence type="predicted"/>
<reference evidence="3" key="1">
    <citation type="journal article" date="2019" name="Int. J. Syst. Evol. Microbiol.">
        <title>The Global Catalogue of Microorganisms (GCM) 10K type strain sequencing project: providing services to taxonomists for standard genome sequencing and annotation.</title>
        <authorList>
            <consortium name="The Broad Institute Genomics Platform"/>
            <consortium name="The Broad Institute Genome Sequencing Center for Infectious Disease"/>
            <person name="Wu L."/>
            <person name="Ma J."/>
        </authorList>
    </citation>
    <scope>NUCLEOTIDE SEQUENCE [LARGE SCALE GENOMIC DNA]</scope>
    <source>
        <strain evidence="3">KCTC 23298</strain>
    </source>
</reference>
<feature type="signal peptide" evidence="1">
    <location>
        <begin position="1"/>
        <end position="20"/>
    </location>
</feature>
<accession>A0ABQ3FKZ2</accession>
<evidence type="ECO:0000256" key="1">
    <source>
        <dbReference type="SAM" id="SignalP"/>
    </source>
</evidence>
<dbReference type="Proteomes" id="UP000658305">
    <property type="component" value="Unassembled WGS sequence"/>
</dbReference>
<evidence type="ECO:0000313" key="3">
    <source>
        <dbReference type="Proteomes" id="UP000658305"/>
    </source>
</evidence>
<evidence type="ECO:0000313" key="2">
    <source>
        <dbReference type="EMBL" id="GHC28096.1"/>
    </source>
</evidence>
<comment type="caution">
    <text evidence="2">The sequence shown here is derived from an EMBL/GenBank/DDBJ whole genome shotgun (WGS) entry which is preliminary data.</text>
</comment>
<evidence type="ECO:0008006" key="4">
    <source>
        <dbReference type="Google" id="ProtNLM"/>
    </source>
</evidence>
<dbReference type="EMBL" id="BMYI01000009">
    <property type="protein sequence ID" value="GHC28096.1"/>
    <property type="molecule type" value="Genomic_DNA"/>
</dbReference>
<name>A0ABQ3FKZ2_9RHOB</name>
<feature type="chain" id="PRO_5045912890" description="SH3 domain-containing protein" evidence="1">
    <location>
        <begin position="21"/>
        <end position="211"/>
    </location>
</feature>
<protein>
    <recommendedName>
        <fullName evidence="4">SH3 domain-containing protein</fullName>
    </recommendedName>
</protein>
<keyword evidence="3" id="KW-1185">Reference proteome</keyword>
<dbReference type="Gene3D" id="2.30.30.40">
    <property type="entry name" value="SH3 Domains"/>
    <property type="match status" value="1"/>
</dbReference>
<gene>
    <name evidence="2" type="ORF">GCM10007291_30480</name>
</gene>
<organism evidence="2 3">
    <name type="scientific">Gemmobacter nanjingensis</name>
    <dbReference type="NCBI Taxonomy" id="488454"/>
    <lineage>
        <taxon>Bacteria</taxon>
        <taxon>Pseudomonadati</taxon>
        <taxon>Pseudomonadota</taxon>
        <taxon>Alphaproteobacteria</taxon>
        <taxon>Rhodobacterales</taxon>
        <taxon>Paracoccaceae</taxon>
        <taxon>Gemmobacter</taxon>
    </lineage>
</organism>
<keyword evidence="1" id="KW-0732">Signal</keyword>